<sequence length="80" mass="8807">MNVLTSIRDEVAAIVAPAPKAGMIHSAANRINPSRPTIHIPLRLTATRRGEVGELVTMRFGINPRRIEIATRTGEPRTLR</sequence>
<dbReference type="Proteomes" id="UP000024900">
    <property type="component" value="Unassembled WGS sequence"/>
</dbReference>
<dbReference type="AlphaFoldDB" id="A0A837CBU3"/>
<dbReference type="EMBL" id="ADOU02000005">
    <property type="protein sequence ID" value="KGJ66468.1"/>
    <property type="molecule type" value="Genomic_DNA"/>
</dbReference>
<evidence type="ECO:0000313" key="1">
    <source>
        <dbReference type="EMBL" id="KGJ66468.1"/>
    </source>
</evidence>
<evidence type="ECO:0000313" key="2">
    <source>
        <dbReference type="Proteomes" id="UP000024900"/>
    </source>
</evidence>
<gene>
    <name evidence="1" type="ORF">BJA5080_03088</name>
</gene>
<dbReference type="RefSeq" id="WP_131234206.1">
    <property type="nucleotide sequence ID" value="NZ_ADOU02000005.1"/>
</dbReference>
<reference evidence="1 2" key="1">
    <citation type="journal article" date="2014" name="BMC Genomics">
        <title>Comparative genomics of Bradyrhizobium japonicum CPAC 15 and Bradyrhizobium diazoefficiens CPAC 7: elite model strains for understanding symbiotic performance with soybean.</title>
        <authorList>
            <person name="Siqueira A.F."/>
            <person name="Ormeno-Orrillo E."/>
            <person name="Souza R.C."/>
            <person name="Rodrigues E.P."/>
            <person name="Almeida L.G."/>
            <person name="Barcellos F.G."/>
            <person name="Batista J.S."/>
            <person name="Nakatami A.S."/>
            <person name="Martinez-Romero E."/>
            <person name="Vasconcelos A.T."/>
            <person name="Hungria M."/>
        </authorList>
    </citation>
    <scope>NUCLEOTIDE SEQUENCE [LARGE SCALE GENOMIC DNA]</scope>
    <source>
        <strain evidence="1 2">SEMIA 5080</strain>
    </source>
</reference>
<proteinExistence type="predicted"/>
<organism evidence="1 2">
    <name type="scientific">Bradyrhizobium diazoefficiens SEMIA 5080</name>
    <dbReference type="NCBI Taxonomy" id="754504"/>
    <lineage>
        <taxon>Bacteria</taxon>
        <taxon>Pseudomonadati</taxon>
        <taxon>Pseudomonadota</taxon>
        <taxon>Alphaproteobacteria</taxon>
        <taxon>Hyphomicrobiales</taxon>
        <taxon>Nitrobacteraceae</taxon>
        <taxon>Bradyrhizobium</taxon>
    </lineage>
</organism>
<name>A0A837CBU3_9BRAD</name>
<accession>A0A837CBU3</accession>
<protein>
    <submittedName>
        <fullName evidence="1">Uncharacterized protein</fullName>
    </submittedName>
</protein>
<comment type="caution">
    <text evidence="1">The sequence shown here is derived from an EMBL/GenBank/DDBJ whole genome shotgun (WGS) entry which is preliminary data.</text>
</comment>